<dbReference type="OrthoDB" id="770876at2"/>
<name>A0A2T3HLP6_9SPHI</name>
<organism evidence="1 2">
    <name type="scientific">Pedobacter yulinensis</name>
    <dbReference type="NCBI Taxonomy" id="2126353"/>
    <lineage>
        <taxon>Bacteria</taxon>
        <taxon>Pseudomonadati</taxon>
        <taxon>Bacteroidota</taxon>
        <taxon>Sphingobacteriia</taxon>
        <taxon>Sphingobacteriales</taxon>
        <taxon>Sphingobacteriaceae</taxon>
        <taxon>Pedobacter</taxon>
    </lineage>
</organism>
<evidence type="ECO:0000313" key="2">
    <source>
        <dbReference type="Proteomes" id="UP000240912"/>
    </source>
</evidence>
<proteinExistence type="predicted"/>
<reference evidence="1 2" key="1">
    <citation type="submission" date="2018-03" db="EMBL/GenBank/DDBJ databases">
        <authorList>
            <person name="Keele B.F."/>
        </authorList>
    </citation>
    <scope>NUCLEOTIDE SEQUENCE [LARGE SCALE GENOMIC DNA]</scope>
    <source>
        <strain evidence="1 2">YL28-9</strain>
    </source>
</reference>
<protein>
    <submittedName>
        <fullName evidence="1">Uncharacterized protein</fullName>
    </submittedName>
</protein>
<keyword evidence="2" id="KW-1185">Reference proteome</keyword>
<dbReference type="AlphaFoldDB" id="A0A2T3HLP6"/>
<evidence type="ECO:0000313" key="1">
    <source>
        <dbReference type="EMBL" id="PST83346.1"/>
    </source>
</evidence>
<accession>A0A2T3HLP6</accession>
<dbReference type="Proteomes" id="UP000240912">
    <property type="component" value="Unassembled WGS sequence"/>
</dbReference>
<comment type="caution">
    <text evidence="1">The sequence shown here is derived from an EMBL/GenBank/DDBJ whole genome shotgun (WGS) entry which is preliminary data.</text>
</comment>
<dbReference type="EMBL" id="PYLS01000005">
    <property type="protein sequence ID" value="PST83346.1"/>
    <property type="molecule type" value="Genomic_DNA"/>
</dbReference>
<gene>
    <name evidence="1" type="ORF">C7T94_12260</name>
</gene>
<sequence length="129" mass="14337">MGGGPAFSGVGSSIAEQMLKKFNIALIPAKHLIAKFVITKTKCMSMLSNYFPLQFDVKGKPFKGFCMKIQDDFHETYAVILEGYHSFCVWMDEKAEKWKTSKSAGIEEEAIDQIIGILHNPAEKTGKTA</sequence>